<comment type="caution">
    <text evidence="1">The sequence shown here is derived from an EMBL/GenBank/DDBJ whole genome shotgun (WGS) entry which is preliminary data.</text>
</comment>
<dbReference type="STRING" id="553219.CAMSH0001_0472"/>
<protein>
    <submittedName>
        <fullName evidence="1">Uncharacterized protein</fullName>
    </submittedName>
</protein>
<accession>C6RFG7</accession>
<gene>
    <name evidence="1" type="ORF">CAMSH0001_0472</name>
</gene>
<keyword evidence="2" id="KW-1185">Reference proteome</keyword>
<dbReference type="AlphaFoldDB" id="C6RFG7"/>
<reference evidence="1 2" key="1">
    <citation type="submission" date="2009-07" db="EMBL/GenBank/DDBJ databases">
        <authorList>
            <person name="Madupu R."/>
            <person name="Sebastian Y."/>
            <person name="Durkin A.S."/>
            <person name="Torralba M."/>
            <person name="Methe B."/>
            <person name="Sutton G.G."/>
            <person name="Strausberg R.L."/>
            <person name="Nelson K.E."/>
        </authorList>
    </citation>
    <scope>NUCLEOTIDE SEQUENCE [LARGE SCALE GENOMIC DNA]</scope>
    <source>
        <strain evidence="1 2">RM3277</strain>
    </source>
</reference>
<evidence type="ECO:0000313" key="1">
    <source>
        <dbReference type="EMBL" id="EET79975.1"/>
    </source>
</evidence>
<organism evidence="1 2">
    <name type="scientific">Campylobacter showae RM3277</name>
    <dbReference type="NCBI Taxonomy" id="553219"/>
    <lineage>
        <taxon>Bacteria</taxon>
        <taxon>Pseudomonadati</taxon>
        <taxon>Campylobacterota</taxon>
        <taxon>Epsilonproteobacteria</taxon>
        <taxon>Campylobacterales</taxon>
        <taxon>Campylobacteraceae</taxon>
        <taxon>Campylobacter</taxon>
    </lineage>
</organism>
<evidence type="ECO:0000313" key="2">
    <source>
        <dbReference type="Proteomes" id="UP000003107"/>
    </source>
</evidence>
<dbReference type="Proteomes" id="UP000003107">
    <property type="component" value="Unassembled WGS sequence"/>
</dbReference>
<sequence>MQNGKFVTLNYLNQFNVVSKQNRLFSLIKISAQRSSKRRAQI</sequence>
<proteinExistence type="predicted"/>
<dbReference type="EMBL" id="ACVQ01000017">
    <property type="protein sequence ID" value="EET79975.1"/>
    <property type="molecule type" value="Genomic_DNA"/>
</dbReference>
<name>C6RFG7_9BACT</name>